<dbReference type="InParanoid" id="A2E158"/>
<protein>
    <submittedName>
        <fullName evidence="1">Uncharacterized protein</fullName>
    </submittedName>
</protein>
<dbReference type="SMR" id="A2E158"/>
<sequence length="2024" mass="230269">MSTLRPSSNDVLISLFPKIEDSLTSMFLKFTLECDPYFDKKDMKLNLPNDFLNNLTARFPRVIYGYKIAVERYVSFGQYAPQQAIELLLTFLPKSKNNELFRKFVNKIRSYGQYSDIFDDVVLLFVADCIAQLLSISDDVSCWETLIQLAHPLLTPCNDPICEHLRLLLINQFSVIYSFISIKHLDTLFKGFQNALSRDIPSALLLNKFLRLVPSPTITIAMIEEFLAELFAITKNFPKKASPAEIVWAQSLTYLIAQIKTEGLPSMAASLTNIYNYVTGRMKDNEPLIYHYRLAAIILMRDNALLNSKYKEFINKYIVDKVKKNPECALNAFLLILRGNWFSRSSLFWEWGSFHHNHRQGIEATHLYEPTQEQRNNPDSFTELFFKTFAGTPGIEQYSKVLSEILINLAARDFIFFSRETVPRFMIALGPKCIFPLSECLLQISAPEYHFEEWISDMPLNSGVKIELEIKTLFNSIKSQLFQLVDQLQQIEPGNTAYWFDLKGSFSAPVFELPLKTQPISSNMTYRITEATNTVSSIINTWKFNEDAAELTLKFESVQIENISYLEQIYVIVLTFYPHIITYGDLVTPSFSDRLKNYILSKSKAVSMFAIDMLDHLYAANSAFRLAILNLVLSWLPDLYSPEHIFIILELFVKLFDLSLRPAAPPKPGQDGTAVEECPSNLIQEFTDTAQATLIYLLAMPCPELRDLCVCAIERLSKFANSLKTTSPLEHILTDLDLPISNAVAYKVSIYDSNILPLTPSLPATQIPFRTAACSRYNNFFSFYIPEVISSFEHQISITIIERLIKMTLKTMSKLDANGNYAKFDYANSLLYRNLANIISNSVPTIDHNMYKLLINQYPLDFVSFYNYQVMSGFDIDERRIKLAPLSKMVNDMFISFLKFLGTSTNDKHNDLIVKCFSMCRWTTAANFAPEFNDWLKTANFSQNQNALVSVLKVIHFLAQNPDFKFTLSCQPLYKDILTTIANECHKIFNSAQCFSESKIKTRKDNYQPLITNYLSAMWFVFTALTTDIDSKIVGPFRIPKSFAWLGENNPLCTDIMKMTCNFVNFKNSTDYEVQFLGENAERLISSIIASSLVLLSEKEEQVRIYEKYLFNIQTKGWPTMHLALHRNFKHLISLFAKHSYETAPNQARTYFKAIFNTIIPDTNCLIDRTKNMRKFEDKRTAQILTTMMHTLNNDQVQQNLVIDEEQLNASERVFNYDILSSSGQILFISFIYLMDDVFDLRSAAFNLILRLVPFVLAVLEAHDPAKAAEAVKKLEQYAPIFHSSIITVPPSTIKRIASIVANFVPQISELVIKETFEFMRVSTPDSLAYNTPQSAVLEILFAFLKNVSITSRNVMSEVSAKFAIYTPYTSLEQLVILYPSIKTAGRANYLSIWGGICNSEEALKQIVTFLLYYANRGEYAQAVQTIMLFLSQGYTTQIIQSLSERITFAYWYYNNIQIHISEKNPPVFDFQEYQTIFSTLVELAQIVPQQLVPELHLIIHFALLYYDFAPKIFCELLFIIMSGLQNCPDSITKSFLPPGALTWDLSKPIKGLSDDRQPISCSEIAGMIVEYFTQQKGTKILQNWGKEAVRWATGCGDLKIASRSAMILSRLLSPVDGRMIVSVIRNAHNLMRVPTSSESGEYLMSIFTLLSAIIDKRVTSSKFAPSFKYIFDAACEFIKITPDPRLTQAALTIVAKYVIHGQTEYEVMRDLLATFCDLMVTMEDRRAVDGAFMACMHQSLPPANITGTHINQLAFIAFLPRIYSALASCHNIEPYLTEVSEIEVHRVLQCAVSLAAHENFLPQNLTNYFLISFKKPSTATLDEFALKCAAHLTEGSFQAVVEAVPLLVHICKGKDIALREAVFSIVFAFLGIGEFISAADAFSPIVAIAADSSSEASSNLLQRFMELAEDESKIAVDLPIYNFPSRNQGQISRKLEELDKETIQLPTGEVVLDDCSLLIVPQQDKLWQHDIFKGLKTELSQIKVMPFTKDNLSLDGLRQEVVRSDQKVTISADPADYIEYKNF</sequence>
<reference evidence="1" key="2">
    <citation type="journal article" date="2007" name="Science">
        <title>Draft genome sequence of the sexually transmitted pathogen Trichomonas vaginalis.</title>
        <authorList>
            <person name="Carlton J.M."/>
            <person name="Hirt R.P."/>
            <person name="Silva J.C."/>
            <person name="Delcher A.L."/>
            <person name="Schatz M."/>
            <person name="Zhao Q."/>
            <person name="Wortman J.R."/>
            <person name="Bidwell S.L."/>
            <person name="Alsmark U.C.M."/>
            <person name="Besteiro S."/>
            <person name="Sicheritz-Ponten T."/>
            <person name="Noel C.J."/>
            <person name="Dacks J.B."/>
            <person name="Foster P.G."/>
            <person name="Simillion C."/>
            <person name="Van de Peer Y."/>
            <person name="Miranda-Saavedra D."/>
            <person name="Barton G.J."/>
            <person name="Westrop G.D."/>
            <person name="Mueller S."/>
            <person name="Dessi D."/>
            <person name="Fiori P.L."/>
            <person name="Ren Q."/>
            <person name="Paulsen I."/>
            <person name="Zhang H."/>
            <person name="Bastida-Corcuera F.D."/>
            <person name="Simoes-Barbosa A."/>
            <person name="Brown M.T."/>
            <person name="Hayes R.D."/>
            <person name="Mukherjee M."/>
            <person name="Okumura C.Y."/>
            <person name="Schneider R."/>
            <person name="Smith A.J."/>
            <person name="Vanacova S."/>
            <person name="Villalvazo M."/>
            <person name="Haas B.J."/>
            <person name="Pertea M."/>
            <person name="Feldblyum T.V."/>
            <person name="Utterback T.R."/>
            <person name="Shu C.L."/>
            <person name="Osoegawa K."/>
            <person name="de Jong P.J."/>
            <person name="Hrdy I."/>
            <person name="Horvathova L."/>
            <person name="Zubacova Z."/>
            <person name="Dolezal P."/>
            <person name="Malik S.B."/>
            <person name="Logsdon J.M. Jr."/>
            <person name="Henze K."/>
            <person name="Gupta A."/>
            <person name="Wang C.C."/>
            <person name="Dunne R.L."/>
            <person name="Upcroft J.A."/>
            <person name="Upcroft P."/>
            <person name="White O."/>
            <person name="Salzberg S.L."/>
            <person name="Tang P."/>
            <person name="Chiu C.-H."/>
            <person name="Lee Y.-S."/>
            <person name="Embley T.M."/>
            <person name="Coombs G.H."/>
            <person name="Mottram J.C."/>
            <person name="Tachezy J."/>
            <person name="Fraser-Liggett C.M."/>
            <person name="Johnson P.J."/>
        </authorList>
    </citation>
    <scope>NUCLEOTIDE SEQUENCE [LARGE SCALE GENOMIC DNA]</scope>
    <source>
        <strain evidence="1">G3</strain>
    </source>
</reference>
<dbReference type="SUPFAM" id="SSF48371">
    <property type="entry name" value="ARM repeat"/>
    <property type="match status" value="1"/>
</dbReference>
<evidence type="ECO:0000313" key="1">
    <source>
        <dbReference type="EMBL" id="EAY13559.1"/>
    </source>
</evidence>
<dbReference type="PANTHER" id="PTHR12295">
    <property type="entry name" value="FURRY-RELATED"/>
    <property type="match status" value="1"/>
</dbReference>
<dbReference type="GO" id="GO:0005938">
    <property type="term" value="C:cell cortex"/>
    <property type="evidence" value="ECO:0000318"/>
    <property type="project" value="GO_Central"/>
</dbReference>
<evidence type="ECO:0000313" key="2">
    <source>
        <dbReference type="Proteomes" id="UP000001542"/>
    </source>
</evidence>
<dbReference type="Proteomes" id="UP000001542">
    <property type="component" value="Unassembled WGS sequence"/>
</dbReference>
<dbReference type="InterPro" id="IPR016024">
    <property type="entry name" value="ARM-type_fold"/>
</dbReference>
<dbReference type="KEGG" id="tva:4771548"/>
<accession>A2E158</accession>
<dbReference type="OrthoDB" id="10574917at2759"/>
<reference evidence="1" key="1">
    <citation type="submission" date="2006-10" db="EMBL/GenBank/DDBJ databases">
        <authorList>
            <person name="Amadeo P."/>
            <person name="Zhao Q."/>
            <person name="Wortman J."/>
            <person name="Fraser-Liggett C."/>
            <person name="Carlton J."/>
        </authorList>
    </citation>
    <scope>NUCLEOTIDE SEQUENCE</scope>
    <source>
        <strain evidence="1">G3</strain>
    </source>
</reference>
<dbReference type="GO" id="GO:0030427">
    <property type="term" value="C:site of polarized growth"/>
    <property type="evidence" value="ECO:0000318"/>
    <property type="project" value="GO_Central"/>
</dbReference>
<dbReference type="EMBL" id="DS113283">
    <property type="protein sequence ID" value="EAY13559.1"/>
    <property type="molecule type" value="Genomic_DNA"/>
</dbReference>
<dbReference type="GO" id="GO:0000902">
    <property type="term" value="P:cell morphogenesis"/>
    <property type="evidence" value="ECO:0000318"/>
    <property type="project" value="GO_Central"/>
</dbReference>
<gene>
    <name evidence="1" type="ORF">TVAG_389560</name>
</gene>
<dbReference type="InterPro" id="IPR039867">
    <property type="entry name" value="Furry/Tao3/Mor2"/>
</dbReference>
<proteinExistence type="predicted"/>
<name>A2E158_TRIV3</name>
<dbReference type="PANTHER" id="PTHR12295:SF30">
    <property type="entry name" value="PROTEIN FURRY"/>
    <property type="match status" value="1"/>
</dbReference>
<dbReference type="VEuPathDB" id="TrichDB:TVAGG3_0938870"/>
<dbReference type="RefSeq" id="XP_001325782.1">
    <property type="nucleotide sequence ID" value="XM_001325747.1"/>
</dbReference>
<organism evidence="1 2">
    <name type="scientific">Trichomonas vaginalis (strain ATCC PRA-98 / G3)</name>
    <dbReference type="NCBI Taxonomy" id="412133"/>
    <lineage>
        <taxon>Eukaryota</taxon>
        <taxon>Metamonada</taxon>
        <taxon>Parabasalia</taxon>
        <taxon>Trichomonadida</taxon>
        <taxon>Trichomonadidae</taxon>
        <taxon>Trichomonas</taxon>
    </lineage>
</organism>
<dbReference type="VEuPathDB" id="TrichDB:TVAG_389560"/>
<keyword evidence="2" id="KW-1185">Reference proteome</keyword>